<dbReference type="EMBL" id="CALNXI010000464">
    <property type="protein sequence ID" value="CAH3027647.1"/>
    <property type="molecule type" value="Genomic_DNA"/>
</dbReference>
<keyword evidence="1" id="KW-1133">Transmembrane helix</keyword>
<dbReference type="Proteomes" id="UP001159427">
    <property type="component" value="Unassembled WGS sequence"/>
</dbReference>
<keyword evidence="3" id="KW-1185">Reference proteome</keyword>
<evidence type="ECO:0000313" key="3">
    <source>
        <dbReference type="Proteomes" id="UP001159427"/>
    </source>
</evidence>
<comment type="caution">
    <text evidence="2">The sequence shown here is derived from an EMBL/GenBank/DDBJ whole genome shotgun (WGS) entry which is preliminary data.</text>
</comment>
<organism evidence="2 3">
    <name type="scientific">Porites evermanni</name>
    <dbReference type="NCBI Taxonomy" id="104178"/>
    <lineage>
        <taxon>Eukaryota</taxon>
        <taxon>Metazoa</taxon>
        <taxon>Cnidaria</taxon>
        <taxon>Anthozoa</taxon>
        <taxon>Hexacorallia</taxon>
        <taxon>Scleractinia</taxon>
        <taxon>Fungiina</taxon>
        <taxon>Poritidae</taxon>
        <taxon>Porites</taxon>
    </lineage>
</organism>
<reference evidence="2 3" key="1">
    <citation type="submission" date="2022-05" db="EMBL/GenBank/DDBJ databases">
        <authorList>
            <consortium name="Genoscope - CEA"/>
            <person name="William W."/>
        </authorList>
    </citation>
    <scope>NUCLEOTIDE SEQUENCE [LARGE SCALE GENOMIC DNA]</scope>
</reference>
<feature type="transmembrane region" description="Helical" evidence="1">
    <location>
        <begin position="52"/>
        <end position="76"/>
    </location>
</feature>
<proteinExistence type="predicted"/>
<accession>A0ABN8MEZ3</accession>
<sequence>LQLCCAIDKLKEEQTARINCTRTCAHLTKDLVRTQLSYESGNCTDAMFKAKVVRILCVVCPCLFALLFNGSALNSGKEQKRQIRRRCMISTQQACYKECLRKLVNVNWTGYKLIYAKGYDYDYYCCRDLNKVGQFKP</sequence>
<evidence type="ECO:0000313" key="2">
    <source>
        <dbReference type="EMBL" id="CAH3027647.1"/>
    </source>
</evidence>
<keyword evidence="1" id="KW-0472">Membrane</keyword>
<protein>
    <submittedName>
        <fullName evidence="2">Uncharacterized protein</fullName>
    </submittedName>
</protein>
<evidence type="ECO:0000256" key="1">
    <source>
        <dbReference type="SAM" id="Phobius"/>
    </source>
</evidence>
<gene>
    <name evidence="2" type="ORF">PEVE_00032075</name>
</gene>
<feature type="non-terminal residue" evidence="2">
    <location>
        <position position="1"/>
    </location>
</feature>
<keyword evidence="1" id="KW-0812">Transmembrane</keyword>
<name>A0ABN8MEZ3_9CNID</name>